<feature type="signal peptide" evidence="1">
    <location>
        <begin position="1"/>
        <end position="21"/>
    </location>
</feature>
<dbReference type="Proteomes" id="UP000598350">
    <property type="component" value="Unassembled WGS sequence"/>
</dbReference>
<reference evidence="2 3" key="1">
    <citation type="submission" date="2020-05" db="EMBL/GenBank/DDBJ databases">
        <title>The draft genome sequence of Maribacter arenosus CAU 1321.</title>
        <authorList>
            <person name="Mu L."/>
        </authorList>
    </citation>
    <scope>NUCLEOTIDE SEQUENCE [LARGE SCALE GENOMIC DNA]</scope>
    <source>
        <strain evidence="2 3">CAU 1321</strain>
    </source>
</reference>
<dbReference type="InterPro" id="IPR011050">
    <property type="entry name" value="Pectin_lyase_fold/virulence"/>
</dbReference>
<dbReference type="RefSeq" id="WP_188315185.1">
    <property type="nucleotide sequence ID" value="NZ_JABTCG010000005.1"/>
</dbReference>
<evidence type="ECO:0000313" key="2">
    <source>
        <dbReference type="EMBL" id="MBD0852077.1"/>
    </source>
</evidence>
<comment type="caution">
    <text evidence="2">The sequence shown here is derived from an EMBL/GenBank/DDBJ whole genome shotgun (WGS) entry which is preliminary data.</text>
</comment>
<dbReference type="SMART" id="SM00710">
    <property type="entry name" value="PbH1"/>
    <property type="match status" value="5"/>
</dbReference>
<dbReference type="InterPro" id="IPR006626">
    <property type="entry name" value="PbH1"/>
</dbReference>
<feature type="chain" id="PRO_5045991575" description="Right handed beta helix region" evidence="1">
    <location>
        <begin position="22"/>
        <end position="477"/>
    </location>
</feature>
<name>A0ABR7VIU7_9FLAO</name>
<evidence type="ECO:0008006" key="4">
    <source>
        <dbReference type="Google" id="ProtNLM"/>
    </source>
</evidence>
<gene>
    <name evidence="2" type="ORF">HPE63_15450</name>
</gene>
<accession>A0ABR7VIU7</accession>
<organism evidence="2 3">
    <name type="scientific">Maribacter arenosus</name>
    <dbReference type="NCBI Taxonomy" id="1854708"/>
    <lineage>
        <taxon>Bacteria</taxon>
        <taxon>Pseudomonadati</taxon>
        <taxon>Bacteroidota</taxon>
        <taxon>Flavobacteriia</taxon>
        <taxon>Flavobacteriales</taxon>
        <taxon>Flavobacteriaceae</taxon>
        <taxon>Maribacter</taxon>
    </lineage>
</organism>
<evidence type="ECO:0000256" key="1">
    <source>
        <dbReference type="SAM" id="SignalP"/>
    </source>
</evidence>
<keyword evidence="3" id="KW-1185">Reference proteome</keyword>
<dbReference type="PROSITE" id="PS51257">
    <property type="entry name" value="PROKAR_LIPOPROTEIN"/>
    <property type="match status" value="1"/>
</dbReference>
<evidence type="ECO:0000313" key="3">
    <source>
        <dbReference type="Proteomes" id="UP000598350"/>
    </source>
</evidence>
<sequence length="477" mass="51883">MKTLKSIFLILTCFGLLLSCSKDDVLVEDQAEMTLLKGKSKMKGTRPAVFTVEPNGVDDTQNLNDAFTDAINAGACSVVELAAGTFYIDLIEIRDFHGTLKGAGKGNTVITTIDGLSLDEVNGQNLFPALLKFVGGDVYLKDLSLRSDAENPDWLEGLIGFFGWSQVYEPENSYINAIVDNIEIIGQPFNVGYGLMTGSDSRGLPEGVPFANIDISVTNSYFANCAWYGAVIMMIKKGNVVVGTKKNDGNTFVSPDGWSYGNLGFWHFVNTKISVVGNHFQGQGGRNGGLDLFSAPYLAHHQAAAQNFASVATIEHNTFDVSNFVSAIIINDNRRFEYPEDEPMRVQLKSNRIHTDGNTMALIGLNVDRTIIRNNKFTGNAAKGLLLLGEGDVYNENGLILGNNFSNAIYSVATVHFGVNTRNWTIVGGNLGESVWDEGENNRITGCKNNTRGVALGKTIVDSPDLMRLPMHDLKGH</sequence>
<dbReference type="SUPFAM" id="SSF51126">
    <property type="entry name" value="Pectin lyase-like"/>
    <property type="match status" value="1"/>
</dbReference>
<proteinExistence type="predicted"/>
<dbReference type="EMBL" id="JABTCG010000005">
    <property type="protein sequence ID" value="MBD0852077.1"/>
    <property type="molecule type" value="Genomic_DNA"/>
</dbReference>
<keyword evidence="1" id="KW-0732">Signal</keyword>
<protein>
    <recommendedName>
        <fullName evidence="4">Right handed beta helix region</fullName>
    </recommendedName>
</protein>